<dbReference type="Pfam" id="PF10026">
    <property type="entry name" value="DUF2268"/>
    <property type="match status" value="1"/>
</dbReference>
<comment type="caution">
    <text evidence="2">The sequence shown here is derived from an EMBL/GenBank/DDBJ whole genome shotgun (WGS) entry which is preliminary data.</text>
</comment>
<dbReference type="EMBL" id="ALPT02000032">
    <property type="protein sequence ID" value="KGA97337.1"/>
    <property type="molecule type" value="Genomic_DNA"/>
</dbReference>
<feature type="domain" description="DUF2268" evidence="1">
    <location>
        <begin position="79"/>
        <end position="269"/>
    </location>
</feature>
<accession>A0A094YV01</accession>
<reference evidence="2 4" key="1">
    <citation type="journal article" date="2014" name="Genome Announc.">
        <title>Draft Genome Sequence of Bacillus alcalophilus AV1934, a Classic Alkaliphile Isolated from Human Feces in 1934.</title>
        <authorList>
            <person name="Attie O."/>
            <person name="Jayaprakash A."/>
            <person name="Shah H."/>
            <person name="Paulsen I.T."/>
            <person name="Morino M."/>
            <person name="Takahashi Y."/>
            <person name="Narumi I."/>
            <person name="Sachidanandam R."/>
            <person name="Satoh K."/>
            <person name="Ito M."/>
            <person name="Krulwich T.A."/>
        </authorList>
    </citation>
    <scope>NUCLEOTIDE SEQUENCE [LARGE SCALE GENOMIC DNA]</scope>
    <source>
        <strain evidence="2 4">AV1934</strain>
    </source>
</reference>
<dbReference type="RefSeq" id="WP_003321880.1">
    <property type="nucleotide sequence ID" value="NZ_ALPT02000032.1"/>
</dbReference>
<dbReference type="EMBL" id="JALP01000053">
    <property type="protein sequence ID" value="THG91713.1"/>
    <property type="molecule type" value="Genomic_DNA"/>
</dbReference>
<evidence type="ECO:0000313" key="5">
    <source>
        <dbReference type="Proteomes" id="UP000297014"/>
    </source>
</evidence>
<evidence type="ECO:0000313" key="3">
    <source>
        <dbReference type="EMBL" id="THG91713.1"/>
    </source>
</evidence>
<keyword evidence="4" id="KW-1185">Reference proteome</keyword>
<protein>
    <recommendedName>
        <fullName evidence="1">DUF2268 domain-containing protein</fullName>
    </recommendedName>
</protein>
<dbReference type="Proteomes" id="UP000297014">
    <property type="component" value="Unassembled WGS sequence"/>
</dbReference>
<dbReference type="AlphaFoldDB" id="A0A094YV01"/>
<evidence type="ECO:0000313" key="2">
    <source>
        <dbReference type="EMBL" id="KGA97337.1"/>
    </source>
</evidence>
<reference evidence="3 5" key="2">
    <citation type="submission" date="2014-01" db="EMBL/GenBank/DDBJ databases">
        <title>Draft genome sequencing of Bacillus alcalophilus CGMCC 1.3604.</title>
        <authorList>
            <person name="Yang J."/>
            <person name="Diao L."/>
            <person name="Yang S."/>
        </authorList>
    </citation>
    <scope>NUCLEOTIDE SEQUENCE [LARGE SCALE GENOMIC DNA]</scope>
    <source>
        <strain evidence="3 5">CGMCC 1.3604</strain>
    </source>
</reference>
<evidence type="ECO:0000259" key="1">
    <source>
        <dbReference type="Pfam" id="PF10026"/>
    </source>
</evidence>
<name>A0A094YV01_ALKAL</name>
<dbReference type="eggNOG" id="COG5504">
    <property type="taxonomic scope" value="Bacteria"/>
</dbReference>
<dbReference type="OrthoDB" id="2449457at2"/>
<dbReference type="InterPro" id="IPR018728">
    <property type="entry name" value="DUF2268"/>
</dbReference>
<evidence type="ECO:0000313" key="4">
    <source>
        <dbReference type="Proteomes" id="UP000002754"/>
    </source>
</evidence>
<dbReference type="Proteomes" id="UP000002754">
    <property type="component" value="Unassembled WGS sequence"/>
</dbReference>
<proteinExistence type="predicted"/>
<gene>
    <name evidence="3" type="ORF">AJ85_02915</name>
    <name evidence="2" type="ORF">BALCAV_0211060</name>
</gene>
<sequence>MGVVRTDKWLQYYLKYWKEKKNAKERYEWQQRMLITPIIDYFKNHKIEEVHRYFLDLGLSNPETDLTLMEEDLLNKKWWSVTQNKFLQLRKEWTGPDVPIFIFPIERAKEHLWREVGGKTGLSTDMIICLFIDPNINEEQLLALIVHEYHHVCRLAVTNNKEEEVSLLESILMEGLAEAAVKEELGKDALAPWVEQYRLSDCLPLFNNHYREHLKLKGRNYYRHLLNGDTREGIPRMLGYSIGFYMVESVIQKFALTTLDLLKMDTWSIYKKSIFFEESN</sequence>
<dbReference type="STRING" id="1218173.BALCAV_0211060"/>
<organism evidence="2 4">
    <name type="scientific">Alkalihalobacillus alcalophilus ATCC 27647 = CGMCC 1.3604</name>
    <dbReference type="NCBI Taxonomy" id="1218173"/>
    <lineage>
        <taxon>Bacteria</taxon>
        <taxon>Bacillati</taxon>
        <taxon>Bacillota</taxon>
        <taxon>Bacilli</taxon>
        <taxon>Bacillales</taxon>
        <taxon>Bacillaceae</taxon>
        <taxon>Alkalihalobacillus</taxon>
    </lineage>
</organism>